<reference evidence="2 3" key="1">
    <citation type="journal article" name="Sci. Rep.">
        <title>Genome-scale phylogenetic analyses confirm Olpidium as the closest living zoosporic fungus to the non-flagellated, terrestrial fungi.</title>
        <authorList>
            <person name="Chang Y."/>
            <person name="Rochon D."/>
            <person name="Sekimoto S."/>
            <person name="Wang Y."/>
            <person name="Chovatia M."/>
            <person name="Sandor L."/>
            <person name="Salamov A."/>
            <person name="Grigoriev I.V."/>
            <person name="Stajich J.E."/>
            <person name="Spatafora J.W."/>
        </authorList>
    </citation>
    <scope>NUCLEOTIDE SEQUENCE [LARGE SCALE GENOMIC DNA]</scope>
    <source>
        <strain evidence="2">S191</strain>
    </source>
</reference>
<feature type="non-terminal residue" evidence="2">
    <location>
        <position position="73"/>
    </location>
</feature>
<feature type="compositionally biased region" description="Basic and acidic residues" evidence="1">
    <location>
        <begin position="48"/>
        <end position="59"/>
    </location>
</feature>
<proteinExistence type="predicted"/>
<dbReference type="EMBL" id="JAEFCI010001024">
    <property type="protein sequence ID" value="KAG5463177.1"/>
    <property type="molecule type" value="Genomic_DNA"/>
</dbReference>
<evidence type="ECO:0000313" key="3">
    <source>
        <dbReference type="Proteomes" id="UP000673691"/>
    </source>
</evidence>
<feature type="compositionally biased region" description="Polar residues" evidence="1">
    <location>
        <begin position="35"/>
        <end position="44"/>
    </location>
</feature>
<organism evidence="2 3">
    <name type="scientific">Olpidium bornovanus</name>
    <dbReference type="NCBI Taxonomy" id="278681"/>
    <lineage>
        <taxon>Eukaryota</taxon>
        <taxon>Fungi</taxon>
        <taxon>Fungi incertae sedis</taxon>
        <taxon>Olpidiomycota</taxon>
        <taxon>Olpidiomycotina</taxon>
        <taxon>Olpidiomycetes</taxon>
        <taxon>Olpidiales</taxon>
        <taxon>Olpidiaceae</taxon>
        <taxon>Olpidium</taxon>
    </lineage>
</organism>
<sequence length="73" mass="7956">MSRYFGPLPPSRRVPLSAPTRTALSFLARSAIAPGNSSTPTAAQRTARYRENSKERLDGSHQLVDFPPGTIVM</sequence>
<gene>
    <name evidence="2" type="ORF">BJ554DRAFT_1253</name>
</gene>
<keyword evidence="3" id="KW-1185">Reference proteome</keyword>
<name>A0A8H8DMD6_9FUNG</name>
<evidence type="ECO:0000256" key="1">
    <source>
        <dbReference type="SAM" id="MobiDB-lite"/>
    </source>
</evidence>
<feature type="region of interest" description="Disordered" evidence="1">
    <location>
        <begin position="33"/>
        <end position="73"/>
    </location>
</feature>
<dbReference type="Proteomes" id="UP000673691">
    <property type="component" value="Unassembled WGS sequence"/>
</dbReference>
<comment type="caution">
    <text evidence="2">The sequence shown here is derived from an EMBL/GenBank/DDBJ whole genome shotgun (WGS) entry which is preliminary data.</text>
</comment>
<protein>
    <submittedName>
        <fullName evidence="2">Uncharacterized protein</fullName>
    </submittedName>
</protein>
<accession>A0A8H8DMD6</accession>
<evidence type="ECO:0000313" key="2">
    <source>
        <dbReference type="EMBL" id="KAG5463177.1"/>
    </source>
</evidence>
<dbReference type="AlphaFoldDB" id="A0A8H8DMD6"/>